<proteinExistence type="inferred from homology"/>
<evidence type="ECO:0000256" key="1">
    <source>
        <dbReference type="ARBA" id="ARBA00004651"/>
    </source>
</evidence>
<dbReference type="InterPro" id="IPR008457">
    <property type="entry name" value="Cu-R_CopD_dom"/>
</dbReference>
<keyword evidence="5 6" id="KW-0472">Membrane</keyword>
<organism evidence="8 9">
    <name type="scientific">Agitococcus lubricus</name>
    <dbReference type="NCBI Taxonomy" id="1077255"/>
    <lineage>
        <taxon>Bacteria</taxon>
        <taxon>Pseudomonadati</taxon>
        <taxon>Pseudomonadota</taxon>
        <taxon>Gammaproteobacteria</taxon>
        <taxon>Moraxellales</taxon>
        <taxon>Moraxellaceae</taxon>
        <taxon>Agitococcus</taxon>
    </lineage>
</organism>
<comment type="function">
    <text evidence="6">Involved in copper resistance.</text>
</comment>
<evidence type="ECO:0000256" key="2">
    <source>
        <dbReference type="ARBA" id="ARBA00022475"/>
    </source>
</evidence>
<dbReference type="AlphaFoldDB" id="A0A2T5J1Z8"/>
<feature type="transmembrane region" description="Helical" evidence="6">
    <location>
        <begin position="61"/>
        <end position="79"/>
    </location>
</feature>
<comment type="caution">
    <text evidence="8">The sequence shown here is derived from an EMBL/GenBank/DDBJ whole genome shotgun (WGS) entry which is preliminary data.</text>
</comment>
<evidence type="ECO:0000256" key="6">
    <source>
        <dbReference type="RuleBase" id="RU369037"/>
    </source>
</evidence>
<dbReference type="PANTHER" id="PTHR34820:SF4">
    <property type="entry name" value="INNER MEMBRANE PROTEIN YEBZ"/>
    <property type="match status" value="1"/>
</dbReference>
<comment type="subcellular location">
    <subcellularLocation>
        <location evidence="6">Cell inner membrane</location>
        <topology evidence="6">Multi-pass membrane protein</topology>
    </subcellularLocation>
    <subcellularLocation>
        <location evidence="1">Cell membrane</location>
        <topology evidence="1">Multi-pass membrane protein</topology>
    </subcellularLocation>
</comment>
<dbReference type="OrthoDB" id="2387346at2"/>
<dbReference type="Proteomes" id="UP000244223">
    <property type="component" value="Unassembled WGS sequence"/>
</dbReference>
<keyword evidence="2 6" id="KW-1003">Cell membrane</keyword>
<feature type="transmembrane region" description="Helical" evidence="6">
    <location>
        <begin position="99"/>
        <end position="120"/>
    </location>
</feature>
<keyword evidence="4 6" id="KW-1133">Transmembrane helix</keyword>
<keyword evidence="6" id="KW-0186">Copper</keyword>
<dbReference type="Pfam" id="PF05425">
    <property type="entry name" value="CopD"/>
    <property type="match status" value="1"/>
</dbReference>
<dbReference type="EMBL" id="QAON01000003">
    <property type="protein sequence ID" value="PTQ90464.1"/>
    <property type="molecule type" value="Genomic_DNA"/>
</dbReference>
<accession>A0A2T5J1Z8</accession>
<feature type="transmembrane region" description="Helical" evidence="6">
    <location>
        <begin position="127"/>
        <end position="145"/>
    </location>
</feature>
<comment type="similarity">
    <text evidence="6">Belongs to the CopD family.</text>
</comment>
<gene>
    <name evidence="8" type="ORF">C8N29_103217</name>
</gene>
<sequence>MVIGLKAVIPLRSNRVTESLPLLAQLNHVVSLILLAFVFGHAFLFLCHIDYQRNLLKASCVLLLSTMVIDLAVTSLLLTEQSWSALSDSLILVITKSQIGLLLVIKLLASLCLVLSQFLLTAVWRQGCTVLSCLIISYSLAANGHSAEAGLWSYAVVIHTTHLLAGCTWLGMIWLYLYYQTRAYVQIVYFSQQLSEWALICFLAILLTGFADGIRMWQWSQGNWTTHYSQLLGLKLGFLLLALVLAAYNRFLRLGIIQQHGRIDRGFNHILLIESLLLVGIFIVATTLANTDPSS</sequence>
<keyword evidence="9" id="KW-1185">Reference proteome</keyword>
<evidence type="ECO:0000313" key="9">
    <source>
        <dbReference type="Proteomes" id="UP000244223"/>
    </source>
</evidence>
<evidence type="ECO:0000259" key="7">
    <source>
        <dbReference type="Pfam" id="PF05425"/>
    </source>
</evidence>
<dbReference type="GO" id="GO:0046688">
    <property type="term" value="P:response to copper ion"/>
    <property type="evidence" value="ECO:0007669"/>
    <property type="project" value="UniProtKB-UniRule"/>
</dbReference>
<dbReference type="GO" id="GO:0006825">
    <property type="term" value="P:copper ion transport"/>
    <property type="evidence" value="ECO:0007669"/>
    <property type="project" value="InterPro"/>
</dbReference>
<keyword evidence="6" id="KW-0997">Cell inner membrane</keyword>
<name>A0A2T5J1Z8_9GAMM</name>
<evidence type="ECO:0000256" key="3">
    <source>
        <dbReference type="ARBA" id="ARBA00022692"/>
    </source>
</evidence>
<dbReference type="PANTHER" id="PTHR34820">
    <property type="entry name" value="INNER MEMBRANE PROTEIN YEBZ"/>
    <property type="match status" value="1"/>
</dbReference>
<feature type="transmembrane region" description="Helical" evidence="6">
    <location>
        <begin position="151"/>
        <end position="177"/>
    </location>
</feature>
<reference evidence="8 9" key="1">
    <citation type="submission" date="2018-04" db="EMBL/GenBank/DDBJ databases">
        <title>Genomic Encyclopedia of Archaeal and Bacterial Type Strains, Phase II (KMG-II): from individual species to whole genera.</title>
        <authorList>
            <person name="Goeker M."/>
        </authorList>
    </citation>
    <scope>NUCLEOTIDE SEQUENCE [LARGE SCALE GENOMIC DNA]</scope>
    <source>
        <strain evidence="8 9">DSM 5822</strain>
    </source>
</reference>
<dbReference type="GO" id="GO:0005886">
    <property type="term" value="C:plasma membrane"/>
    <property type="evidence" value="ECO:0007669"/>
    <property type="project" value="UniProtKB-SubCell"/>
</dbReference>
<evidence type="ECO:0000313" key="8">
    <source>
        <dbReference type="EMBL" id="PTQ90464.1"/>
    </source>
</evidence>
<feature type="domain" description="Copper resistance protein D" evidence="7">
    <location>
        <begin position="191"/>
        <end position="287"/>
    </location>
</feature>
<feature type="transmembrane region" description="Helical" evidence="6">
    <location>
        <begin position="229"/>
        <end position="248"/>
    </location>
</feature>
<protein>
    <recommendedName>
        <fullName evidence="6">Copper resistance protein D</fullName>
    </recommendedName>
</protein>
<feature type="transmembrane region" description="Helical" evidence="6">
    <location>
        <begin position="29"/>
        <end position="49"/>
    </location>
</feature>
<keyword evidence="3 6" id="KW-0812">Transmembrane</keyword>
<evidence type="ECO:0000256" key="5">
    <source>
        <dbReference type="ARBA" id="ARBA00023136"/>
    </source>
</evidence>
<feature type="transmembrane region" description="Helical" evidence="6">
    <location>
        <begin position="197"/>
        <end position="217"/>
    </location>
</feature>
<feature type="transmembrane region" description="Helical" evidence="6">
    <location>
        <begin position="269"/>
        <end position="289"/>
    </location>
</feature>
<evidence type="ECO:0000256" key="4">
    <source>
        <dbReference type="ARBA" id="ARBA00022989"/>
    </source>
</evidence>
<dbReference type="InterPro" id="IPR032694">
    <property type="entry name" value="CopC/D"/>
</dbReference>